<evidence type="ECO:0000256" key="2">
    <source>
        <dbReference type="SAM" id="MobiDB-lite"/>
    </source>
</evidence>
<dbReference type="EMBL" id="HBII01024436">
    <property type="protein sequence ID" value="CAE0351216.1"/>
    <property type="molecule type" value="Transcribed_RNA"/>
</dbReference>
<proteinExistence type="predicted"/>
<keyword evidence="1" id="KW-0539">Nucleus</keyword>
<keyword evidence="1" id="KW-0238">DNA-binding</keyword>
<evidence type="ECO:0000313" key="4">
    <source>
        <dbReference type="EMBL" id="CAE0351216.1"/>
    </source>
</evidence>
<dbReference type="GO" id="GO:0003677">
    <property type="term" value="F:DNA binding"/>
    <property type="evidence" value="ECO:0007669"/>
    <property type="project" value="UniProtKB-KW"/>
</dbReference>
<dbReference type="Gene3D" id="1.10.10.60">
    <property type="entry name" value="Homeodomain-like"/>
    <property type="match status" value="1"/>
</dbReference>
<feature type="region of interest" description="Disordered" evidence="2">
    <location>
        <begin position="93"/>
        <end position="114"/>
    </location>
</feature>
<gene>
    <name evidence="4" type="ORF">EHAR0213_LOCUS10130</name>
</gene>
<feature type="domain" description="Homeobox" evidence="3">
    <location>
        <begin position="192"/>
        <end position="237"/>
    </location>
</feature>
<dbReference type="InterPro" id="IPR009057">
    <property type="entry name" value="Homeodomain-like_sf"/>
</dbReference>
<protein>
    <recommendedName>
        <fullName evidence="3">Homeobox domain-containing protein</fullName>
    </recommendedName>
</protein>
<evidence type="ECO:0000259" key="3">
    <source>
        <dbReference type="Pfam" id="PF00046"/>
    </source>
</evidence>
<feature type="region of interest" description="Disordered" evidence="2">
    <location>
        <begin position="252"/>
        <end position="272"/>
    </location>
</feature>
<organism evidence="4">
    <name type="scientific">Euplotes harpa</name>
    <dbReference type="NCBI Taxonomy" id="151035"/>
    <lineage>
        <taxon>Eukaryota</taxon>
        <taxon>Sar</taxon>
        <taxon>Alveolata</taxon>
        <taxon>Ciliophora</taxon>
        <taxon>Intramacronucleata</taxon>
        <taxon>Spirotrichea</taxon>
        <taxon>Hypotrichia</taxon>
        <taxon>Euplotida</taxon>
        <taxon>Euplotidae</taxon>
        <taxon>Euplotes</taxon>
    </lineage>
</organism>
<feature type="compositionally biased region" description="Basic residues" evidence="2">
    <location>
        <begin position="255"/>
        <end position="272"/>
    </location>
</feature>
<dbReference type="GO" id="GO:0005634">
    <property type="term" value="C:nucleus"/>
    <property type="evidence" value="ECO:0007669"/>
    <property type="project" value="UniProtKB-SubCell"/>
</dbReference>
<accession>A0A7S3NB57</accession>
<dbReference type="SUPFAM" id="SSF46689">
    <property type="entry name" value="Homeodomain-like"/>
    <property type="match status" value="1"/>
</dbReference>
<reference evidence="4" key="1">
    <citation type="submission" date="2021-01" db="EMBL/GenBank/DDBJ databases">
        <authorList>
            <person name="Corre E."/>
            <person name="Pelletier E."/>
            <person name="Niang G."/>
            <person name="Scheremetjew M."/>
            <person name="Finn R."/>
            <person name="Kale V."/>
            <person name="Holt S."/>
            <person name="Cochrane G."/>
            <person name="Meng A."/>
            <person name="Brown T."/>
            <person name="Cohen L."/>
        </authorList>
    </citation>
    <scope>NUCLEOTIDE SEQUENCE</scope>
    <source>
        <strain evidence="4">FSP1.4</strain>
    </source>
</reference>
<feature type="compositionally biased region" description="Polar residues" evidence="2">
    <location>
        <begin position="97"/>
        <end position="106"/>
    </location>
</feature>
<dbReference type="AlphaFoldDB" id="A0A7S3NB57"/>
<name>A0A7S3NB57_9SPIT</name>
<dbReference type="Pfam" id="PF00046">
    <property type="entry name" value="Homeodomain"/>
    <property type="match status" value="1"/>
</dbReference>
<keyword evidence="1" id="KW-0371">Homeobox</keyword>
<evidence type="ECO:0000256" key="1">
    <source>
        <dbReference type="RuleBase" id="RU000682"/>
    </source>
</evidence>
<comment type="subcellular location">
    <subcellularLocation>
        <location evidence="1">Nucleus</location>
    </subcellularLocation>
</comment>
<sequence>MNNYNYNFSDNFHNFEFGVCGDFNKDFSEGCFKASDMLFNFQDPAFGFPIAGKFEEEFENYVFCFEKDKDSIEFNNAKNCKFESINQSNESKINESIPISNTMSTGKSKDTQKRTTSGSYLTLSLSQKDEVCYDEIDSVSEKLSKVKSGCESSKEDLNLVVEKLLNATPVDYLKDQGIELDDKTMQLLSVNKRKRKTKNQIELLAAEYNRDSEWTKPFMQQLARKLGMSASSIYKWHWDQKHKSLYELPVESKKAPKWQKKGTAGKKRRTNV</sequence>
<dbReference type="InterPro" id="IPR001356">
    <property type="entry name" value="HD"/>
</dbReference>